<protein>
    <submittedName>
        <fullName evidence="1">Uncharacterized protein</fullName>
    </submittedName>
</protein>
<comment type="caution">
    <text evidence="1">The sequence shown here is derived from an EMBL/GenBank/DDBJ whole genome shotgun (WGS) entry which is preliminary data.</text>
</comment>
<name>A0A0F9KKJ2_9ZZZZ</name>
<dbReference type="AlphaFoldDB" id="A0A0F9KKJ2"/>
<sequence>MNKQITVFSSTIVALMLVSIFSNSSFAENQISQTELLPLNDSIGLEKTTLVMNVPENNHLPWGYVEGKISNPVLDYPVIIQIYDIDDYKEFDLANFEDKNLVNEIGTVHFAQTDVNDDGTYHYQFRVLGYDANGDKNYLEGDYIVKIFKVVYLQDLV</sequence>
<gene>
    <name evidence="1" type="ORF">LCGC14_1317360</name>
</gene>
<dbReference type="EMBL" id="LAZR01007828">
    <property type="protein sequence ID" value="KKM82654.1"/>
    <property type="molecule type" value="Genomic_DNA"/>
</dbReference>
<organism evidence="1">
    <name type="scientific">marine sediment metagenome</name>
    <dbReference type="NCBI Taxonomy" id="412755"/>
    <lineage>
        <taxon>unclassified sequences</taxon>
        <taxon>metagenomes</taxon>
        <taxon>ecological metagenomes</taxon>
    </lineage>
</organism>
<reference evidence="1" key="1">
    <citation type="journal article" date="2015" name="Nature">
        <title>Complex archaea that bridge the gap between prokaryotes and eukaryotes.</title>
        <authorList>
            <person name="Spang A."/>
            <person name="Saw J.H."/>
            <person name="Jorgensen S.L."/>
            <person name="Zaremba-Niedzwiedzka K."/>
            <person name="Martijn J."/>
            <person name="Lind A.E."/>
            <person name="van Eijk R."/>
            <person name="Schleper C."/>
            <person name="Guy L."/>
            <person name="Ettema T.J."/>
        </authorList>
    </citation>
    <scope>NUCLEOTIDE SEQUENCE</scope>
</reference>
<accession>A0A0F9KKJ2</accession>
<proteinExistence type="predicted"/>
<evidence type="ECO:0000313" key="1">
    <source>
        <dbReference type="EMBL" id="KKM82654.1"/>
    </source>
</evidence>